<name>A0A418XX23_9GAMM</name>
<evidence type="ECO:0000256" key="2">
    <source>
        <dbReference type="SAM" id="SignalP"/>
    </source>
</evidence>
<keyword evidence="1" id="KW-0175">Coiled coil</keyword>
<dbReference type="SUPFAM" id="SSF48452">
    <property type="entry name" value="TPR-like"/>
    <property type="match status" value="2"/>
</dbReference>
<dbReference type="InterPro" id="IPR011990">
    <property type="entry name" value="TPR-like_helical_dom_sf"/>
</dbReference>
<dbReference type="EMBL" id="QYYA01000003">
    <property type="protein sequence ID" value="RJG17353.1"/>
    <property type="molecule type" value="Genomic_DNA"/>
</dbReference>
<proteinExistence type="predicted"/>
<evidence type="ECO:0000259" key="3">
    <source>
        <dbReference type="Pfam" id="PF24604"/>
    </source>
</evidence>
<reference evidence="4 5" key="1">
    <citation type="submission" date="2018-09" db="EMBL/GenBank/DDBJ databases">
        <title>Alcanivorax profundi sp. nov., isolated from 1000 m-depth seawater of the Mariana Trench.</title>
        <authorList>
            <person name="Liu J."/>
        </authorList>
    </citation>
    <scope>NUCLEOTIDE SEQUENCE [LARGE SCALE GENOMIC DNA]</scope>
    <source>
        <strain evidence="4 5">MTEO17</strain>
    </source>
</reference>
<organism evidence="4 5">
    <name type="scientific">Alcanivorax profundi</name>
    <dbReference type="NCBI Taxonomy" id="2338368"/>
    <lineage>
        <taxon>Bacteria</taxon>
        <taxon>Pseudomonadati</taxon>
        <taxon>Pseudomonadota</taxon>
        <taxon>Gammaproteobacteria</taxon>
        <taxon>Oceanospirillales</taxon>
        <taxon>Alcanivoracaceae</taxon>
        <taxon>Alcanivorax</taxon>
    </lineage>
</organism>
<dbReference type="Pfam" id="PF13429">
    <property type="entry name" value="TPR_15"/>
    <property type="match status" value="1"/>
</dbReference>
<dbReference type="OrthoDB" id="6072349at2"/>
<feature type="chain" id="PRO_5019536838" description="PelB C-terminal domain-containing protein" evidence="2">
    <location>
        <begin position="18"/>
        <end position="920"/>
    </location>
</feature>
<dbReference type="PANTHER" id="PTHR23082:SF0">
    <property type="entry name" value="GENERAL TRANSCRIPTION FACTOR 3C POLYPEPTIDE 3"/>
    <property type="match status" value="1"/>
</dbReference>
<evidence type="ECO:0000313" key="4">
    <source>
        <dbReference type="EMBL" id="RJG17353.1"/>
    </source>
</evidence>
<dbReference type="Proteomes" id="UP000283734">
    <property type="component" value="Unassembled WGS sequence"/>
</dbReference>
<keyword evidence="5" id="KW-1185">Reference proteome</keyword>
<dbReference type="AlphaFoldDB" id="A0A418XX23"/>
<dbReference type="Pfam" id="PF24604">
    <property type="entry name" value="B-barrel_PelB_C"/>
    <property type="match status" value="1"/>
</dbReference>
<sequence>MKRLIAAGVLLAGVAHAQPPEPYVEQYYDRSYQVFVGAGNLVRARQVITRALYWHPDDVRWLERLAQVARWQGDMSTSLRAWQRVANLSDSPQAWEAVLELAPATYNNELIMEARKKSLQEHPYDAVLIEDIARQYELLGKPAEGVQFLQQWNRRYPSRAALREMQLLALNMGDDVQAARFGREYMERFGPEPTLALDTARLLWLQGERGGALSGLQGDAQRMDYHPEVTRYLAVMSAEQGEWDLAIASYNTLVENDDDTIPDLYMFISLLRYFDRDQMTALLDRAWEKLDDPNMAVAVLYALQDRGDYQGIEAFLGRLSAEQRKTLEQDPAFLRFVAGLELRNQQHQAAKNTLRRALYLAPGDRDSRINWLWLNVATADEDALRRSVQRWQNEAVADSRYWAAFSAAYLELGDPETALRYQRAMLKQQPDDWLAQWNFAQTLMTAGRHDQAWPILRSLWRDLPSSIDPARNTEYRFMLLTLSQTFESGDASLARAQAMTEPDLDIAAATRAEWLAQWSLYQDSRELAQSWYLLKWRAEGELQAGSALAYAALQDDQDQVASVREQYWHRLTLSEQLDTQVRLDEERQAAATLMKIQQGAPELAGQVMFQESLLLPSARSSGLGLERRRLGALEVLDLQFTQFQPVSDHSELVFQYDRREFTSNDETLLVVDDQEHRAGLYWNHKRGRYRQSFFVGQRDLLDHHETMAELEMGGAWHSDWSVTLGYQWQMPADESSLLLLGGARTGLRYGLAWSPSSTWQNSVDLSDYTYHDLDGETLGSGTIVNVQSTWRPWLSRFSPGLKGRHTRAAFDEERESMDEVQALLPPGQSAVAIPEDYHETELTLLLGMPDVHLRPHRLQGWAELGYSHNSLSGSGFTGRAGIEGPFIGRDGWKLYLEQQLNTGGSGEDSYRAAFEYRIYY</sequence>
<dbReference type="GO" id="GO:0000127">
    <property type="term" value="C:transcription factor TFIIIC complex"/>
    <property type="evidence" value="ECO:0007669"/>
    <property type="project" value="TreeGrafter"/>
</dbReference>
<evidence type="ECO:0000256" key="1">
    <source>
        <dbReference type="SAM" id="Coils"/>
    </source>
</evidence>
<feature type="signal peptide" evidence="2">
    <location>
        <begin position="1"/>
        <end position="17"/>
    </location>
</feature>
<accession>A0A418XX23</accession>
<dbReference type="InterPro" id="IPR039340">
    <property type="entry name" value="Tfc4/TFIIIC-102/Sfc4"/>
</dbReference>
<keyword evidence="2" id="KW-0732">Signal</keyword>
<dbReference type="Gene3D" id="1.25.40.10">
    <property type="entry name" value="Tetratricopeptide repeat domain"/>
    <property type="match status" value="2"/>
</dbReference>
<feature type="domain" description="PelB C-terminal" evidence="3">
    <location>
        <begin position="617"/>
        <end position="919"/>
    </location>
</feature>
<dbReference type="RefSeq" id="WP_119918142.1">
    <property type="nucleotide sequence ID" value="NZ_QYYA01000003.1"/>
</dbReference>
<gene>
    <name evidence="4" type="ORF">D4A39_11555</name>
</gene>
<protein>
    <recommendedName>
        <fullName evidence="3">PelB C-terminal domain-containing protein</fullName>
    </recommendedName>
</protein>
<evidence type="ECO:0000313" key="5">
    <source>
        <dbReference type="Proteomes" id="UP000283734"/>
    </source>
</evidence>
<dbReference type="GO" id="GO:0006383">
    <property type="term" value="P:transcription by RNA polymerase III"/>
    <property type="evidence" value="ECO:0007669"/>
    <property type="project" value="InterPro"/>
</dbReference>
<feature type="coiled-coil region" evidence="1">
    <location>
        <begin position="337"/>
        <end position="394"/>
    </location>
</feature>
<dbReference type="PANTHER" id="PTHR23082">
    <property type="entry name" value="TRANSCRIPTION INITIATION FACTOR IIIC TFIIIC , POLYPEPTIDE 3-RELATED"/>
    <property type="match status" value="1"/>
</dbReference>
<comment type="caution">
    <text evidence="4">The sequence shown here is derived from an EMBL/GenBank/DDBJ whole genome shotgun (WGS) entry which is preliminary data.</text>
</comment>
<dbReference type="InterPro" id="IPR057306">
    <property type="entry name" value="B-barrel_PelB_C"/>
</dbReference>